<dbReference type="EMBL" id="WQPS01000019">
    <property type="protein sequence ID" value="MBT9811149.1"/>
    <property type="molecule type" value="Genomic_DNA"/>
</dbReference>
<organism evidence="3 4">
    <name type="scientific">Enterocloster citroniae</name>
    <dbReference type="NCBI Taxonomy" id="358743"/>
    <lineage>
        <taxon>Bacteria</taxon>
        <taxon>Bacillati</taxon>
        <taxon>Bacillota</taxon>
        <taxon>Clostridia</taxon>
        <taxon>Lachnospirales</taxon>
        <taxon>Lachnospiraceae</taxon>
        <taxon>Enterocloster</taxon>
    </lineage>
</organism>
<evidence type="ECO:0000256" key="2">
    <source>
        <dbReference type="SAM" id="SignalP"/>
    </source>
</evidence>
<keyword evidence="1 2" id="KW-0732">Signal</keyword>
<protein>
    <submittedName>
        <fullName evidence="3">Extracellular solute-binding protein</fullName>
    </submittedName>
</protein>
<dbReference type="PROSITE" id="PS51257">
    <property type="entry name" value="PROKAR_LIPOPROTEIN"/>
    <property type="match status" value="1"/>
</dbReference>
<dbReference type="PANTHER" id="PTHR43649">
    <property type="entry name" value="ARABINOSE-BINDING PROTEIN-RELATED"/>
    <property type="match status" value="1"/>
</dbReference>
<dbReference type="RefSeq" id="WP_117450736.1">
    <property type="nucleotide sequence ID" value="NZ_CABJDD010000003.1"/>
</dbReference>
<feature type="chain" id="PRO_5041465198" evidence="2">
    <location>
        <begin position="29"/>
        <end position="544"/>
    </location>
</feature>
<dbReference type="InterPro" id="IPR050490">
    <property type="entry name" value="Bact_solute-bd_prot1"/>
</dbReference>
<feature type="signal peptide" evidence="2">
    <location>
        <begin position="1"/>
        <end position="28"/>
    </location>
</feature>
<evidence type="ECO:0000313" key="4">
    <source>
        <dbReference type="Proteomes" id="UP000708338"/>
    </source>
</evidence>
<dbReference type="Gene3D" id="3.40.190.10">
    <property type="entry name" value="Periplasmic binding protein-like II"/>
    <property type="match status" value="2"/>
</dbReference>
<name>A0AA41K7F2_9FIRM</name>
<accession>A0AA41K7F2</accession>
<evidence type="ECO:0000313" key="3">
    <source>
        <dbReference type="EMBL" id="MBT9811149.1"/>
    </source>
</evidence>
<proteinExistence type="predicted"/>
<gene>
    <name evidence="3" type="ORF">GPL26_16100</name>
</gene>
<sequence length="544" mass="61111">MKKRCMAAALSVLSAAMLLGGCVPKATSNTKANETTTPVESSNFNETGLPIVNEPVSITLAAITSKNKNFEELVYFQQMEESTNVDVNWNMNAKEGWDEKKALLFAGNNLPDAFYGYEILTEVDVIKYASQGMLIPLNDLIDKYAPNLKHAMEVNPTLEAQITASDGNIYSLPTFTSLDPDTYSKLFINKNWLDQLGLEVPETLDEFEAVLKEFKANDLNGNGDAGDEIPFTFRAQDLRQQNLAPMFGSWGQVDDYTHFIVDDGTVIYTAQTEPWKEGIEYFNKLYSQGLMDPEGFTHDFNVYVAKIQDPSKIVGAFLGWSCNSTAGPNRDDFIALAPLKGPNGDQLWANSPSKISCKSAFAITKAARNPEVIMRWIDESYEPENSLQVNQGLFDYSLEKTENGGYRYLPLPEGKLQSELIHDYGPGTDGVFGVLPEVADKLELNANLKERAELDEFYAPYNVPLENVYPSVLFDIEEIDRISVLKTDIDAYVEQNYANWISKGGIEEEWDAYVEKLKALHVDEYIQIYQQAYDRYAKTMGWTE</sequence>
<dbReference type="PANTHER" id="PTHR43649:SF33">
    <property type="entry name" value="POLYGALACTURONAN_RHAMNOGALACTURONAN-BINDING PROTEIN YTCQ"/>
    <property type="match status" value="1"/>
</dbReference>
<comment type="caution">
    <text evidence="3">The sequence shown here is derived from an EMBL/GenBank/DDBJ whole genome shotgun (WGS) entry which is preliminary data.</text>
</comment>
<evidence type="ECO:0000256" key="1">
    <source>
        <dbReference type="ARBA" id="ARBA00022729"/>
    </source>
</evidence>
<dbReference type="SUPFAM" id="SSF53850">
    <property type="entry name" value="Periplasmic binding protein-like II"/>
    <property type="match status" value="1"/>
</dbReference>
<dbReference type="AlphaFoldDB" id="A0AA41K7F2"/>
<reference evidence="3" key="1">
    <citation type="journal article" date="2021" name="Gut Microbes">
        <title>A synthetic consortium of 100 gut commensals modulates the composition and function in a colon model of the microbiome of elderly subjects.</title>
        <authorList>
            <person name="Perez M."/>
            <person name="Ntemiri A."/>
            <person name="Tan H."/>
            <person name="Harris H.M.B."/>
            <person name="Roager H.M."/>
            <person name="Ribiere C."/>
            <person name="O'Toole P.W."/>
        </authorList>
    </citation>
    <scope>NUCLEOTIDE SEQUENCE</scope>
    <source>
        <strain evidence="3">MCC335</strain>
    </source>
</reference>
<dbReference type="Proteomes" id="UP000708338">
    <property type="component" value="Unassembled WGS sequence"/>
</dbReference>